<dbReference type="InterPro" id="IPR036640">
    <property type="entry name" value="ABC1_TM_sf"/>
</dbReference>
<dbReference type="PANTHER" id="PTHR24222">
    <property type="entry name" value="ABC TRANSPORTER B FAMILY"/>
    <property type="match status" value="1"/>
</dbReference>
<dbReference type="STRING" id="157652.A0A371FYB3"/>
<dbReference type="GO" id="GO:0016887">
    <property type="term" value="F:ATP hydrolysis activity"/>
    <property type="evidence" value="ECO:0007669"/>
    <property type="project" value="InterPro"/>
</dbReference>
<evidence type="ECO:0000256" key="11">
    <source>
        <dbReference type="SAM" id="MobiDB-lite"/>
    </source>
</evidence>
<dbReference type="PANTHER" id="PTHR24222:SF50">
    <property type="entry name" value="ABC TRANSPORTER B FAMILY MEMBER 9-LIKE ISOFORM X2"/>
    <property type="match status" value="1"/>
</dbReference>
<reference evidence="15" key="1">
    <citation type="submission" date="2018-05" db="EMBL/GenBank/DDBJ databases">
        <title>Draft genome of Mucuna pruriens seed.</title>
        <authorList>
            <person name="Nnadi N.E."/>
            <person name="Vos R."/>
            <person name="Hasami M.H."/>
            <person name="Devisetty U.K."/>
            <person name="Aguiy J.C."/>
        </authorList>
    </citation>
    <scope>NUCLEOTIDE SEQUENCE [LARGE SCALE GENOMIC DNA]</scope>
    <source>
        <strain evidence="15">JCA_2017</strain>
    </source>
</reference>
<keyword evidence="3" id="KW-0813">Transport</keyword>
<dbReference type="CDD" id="cd18578">
    <property type="entry name" value="ABC_6TM_Pgp_ABCB1_D2_like"/>
    <property type="match status" value="1"/>
</dbReference>
<evidence type="ECO:0000259" key="14">
    <source>
        <dbReference type="PROSITE" id="PS50929"/>
    </source>
</evidence>
<comment type="caution">
    <text evidence="15">The sequence shown here is derived from an EMBL/GenBank/DDBJ whole genome shotgun (WGS) entry which is preliminary data.</text>
</comment>
<dbReference type="EMBL" id="QJKJ01007419">
    <property type="protein sequence ID" value="RDX83230.1"/>
    <property type="molecule type" value="Genomic_DNA"/>
</dbReference>
<dbReference type="Pfam" id="PF00664">
    <property type="entry name" value="ABC_membrane"/>
    <property type="match status" value="2"/>
</dbReference>
<dbReference type="OrthoDB" id="6500128at2759"/>
<keyword evidence="16" id="KW-1185">Reference proteome</keyword>
<feature type="transmembrane region" description="Helical" evidence="12">
    <location>
        <begin position="740"/>
        <end position="770"/>
    </location>
</feature>
<dbReference type="FunFam" id="1.20.1560.10:FF:000009">
    <property type="entry name" value="ABC transporter B family member 1"/>
    <property type="match status" value="1"/>
</dbReference>
<keyword evidence="8 12" id="KW-1133">Transmembrane helix</keyword>
<proteinExistence type="inferred from homology"/>
<dbReference type="SUPFAM" id="SSF90123">
    <property type="entry name" value="ABC transporter transmembrane region"/>
    <property type="match status" value="2"/>
</dbReference>
<dbReference type="InterPro" id="IPR017871">
    <property type="entry name" value="ABC_transporter-like_CS"/>
</dbReference>
<evidence type="ECO:0000259" key="13">
    <source>
        <dbReference type="PROSITE" id="PS50893"/>
    </source>
</evidence>
<dbReference type="Gene3D" id="1.20.1560.10">
    <property type="entry name" value="ABC transporter type 1, transmembrane domain"/>
    <property type="match status" value="1"/>
</dbReference>
<feature type="compositionally biased region" description="Polar residues" evidence="11">
    <location>
        <begin position="655"/>
        <end position="673"/>
    </location>
</feature>
<keyword evidence="10" id="KW-0325">Glycoprotein</keyword>
<feature type="domain" description="ABC transmembrane type-1" evidence="14">
    <location>
        <begin position="742"/>
        <end position="1009"/>
    </location>
</feature>
<feature type="transmembrane region" description="Helical" evidence="12">
    <location>
        <begin position="782"/>
        <end position="800"/>
    </location>
</feature>
<organism evidence="15 16">
    <name type="scientific">Mucuna pruriens</name>
    <name type="common">Velvet bean</name>
    <name type="synonym">Dolichos pruriens</name>
    <dbReference type="NCBI Taxonomy" id="157652"/>
    <lineage>
        <taxon>Eukaryota</taxon>
        <taxon>Viridiplantae</taxon>
        <taxon>Streptophyta</taxon>
        <taxon>Embryophyta</taxon>
        <taxon>Tracheophyta</taxon>
        <taxon>Spermatophyta</taxon>
        <taxon>Magnoliopsida</taxon>
        <taxon>eudicotyledons</taxon>
        <taxon>Gunneridae</taxon>
        <taxon>Pentapetalae</taxon>
        <taxon>rosids</taxon>
        <taxon>fabids</taxon>
        <taxon>Fabales</taxon>
        <taxon>Fabaceae</taxon>
        <taxon>Papilionoideae</taxon>
        <taxon>50 kb inversion clade</taxon>
        <taxon>NPAAA clade</taxon>
        <taxon>indigoferoid/millettioid clade</taxon>
        <taxon>Phaseoleae</taxon>
        <taxon>Mucuna</taxon>
    </lineage>
</organism>
<dbReference type="GO" id="GO:0010328">
    <property type="term" value="F:auxin influx transmembrane transporter activity"/>
    <property type="evidence" value="ECO:0007669"/>
    <property type="project" value="UniProtKB-ARBA"/>
</dbReference>
<feature type="region of interest" description="Disordered" evidence="11">
    <location>
        <begin position="640"/>
        <end position="706"/>
    </location>
</feature>
<dbReference type="InterPro" id="IPR003439">
    <property type="entry name" value="ABC_transporter-like_ATP-bd"/>
</dbReference>
<comment type="subcellular location">
    <subcellularLocation>
        <location evidence="1">Cell membrane</location>
        <topology evidence="1">Multi-pass membrane protein</topology>
    </subcellularLocation>
</comment>
<evidence type="ECO:0000256" key="3">
    <source>
        <dbReference type="ARBA" id="ARBA00022448"/>
    </source>
</evidence>
<dbReference type="SUPFAM" id="SSF52540">
    <property type="entry name" value="P-loop containing nucleoside triphosphate hydrolases"/>
    <property type="match status" value="2"/>
</dbReference>
<dbReference type="Gene3D" id="3.40.50.300">
    <property type="entry name" value="P-loop containing nucleotide triphosphate hydrolases"/>
    <property type="match status" value="2"/>
</dbReference>
<dbReference type="PROSITE" id="PS50929">
    <property type="entry name" value="ABC_TM1F"/>
    <property type="match status" value="2"/>
</dbReference>
<keyword evidence="7" id="KW-0067">ATP-binding</keyword>
<feature type="domain" description="ABC transporter" evidence="13">
    <location>
        <begin position="400"/>
        <end position="636"/>
    </location>
</feature>
<dbReference type="FunFam" id="1.20.1560.10:FF:000044">
    <property type="entry name" value="ABC transporter B family member 9"/>
    <property type="match status" value="1"/>
</dbReference>
<evidence type="ECO:0000256" key="1">
    <source>
        <dbReference type="ARBA" id="ARBA00004651"/>
    </source>
</evidence>
<gene>
    <name evidence="15" type="primary">ABCB9</name>
    <name evidence="15" type="ORF">CR513_35876</name>
</gene>
<evidence type="ECO:0000256" key="6">
    <source>
        <dbReference type="ARBA" id="ARBA00022741"/>
    </source>
</evidence>
<dbReference type="GO" id="GO:0005886">
    <property type="term" value="C:plasma membrane"/>
    <property type="evidence" value="ECO:0007669"/>
    <property type="project" value="UniProtKB-SubCell"/>
</dbReference>
<feature type="compositionally biased region" description="Low complexity" evidence="11">
    <location>
        <begin position="674"/>
        <end position="683"/>
    </location>
</feature>
<evidence type="ECO:0000256" key="7">
    <source>
        <dbReference type="ARBA" id="ARBA00022840"/>
    </source>
</evidence>
<evidence type="ECO:0000256" key="10">
    <source>
        <dbReference type="ARBA" id="ARBA00023180"/>
    </source>
</evidence>
<dbReference type="Proteomes" id="UP000257109">
    <property type="component" value="Unassembled WGS sequence"/>
</dbReference>
<protein>
    <submittedName>
        <fullName evidence="15">ABC transporter B family member 9</fullName>
    </submittedName>
</protein>
<name>A0A371FYB3_MUCPR</name>
<evidence type="ECO:0000313" key="16">
    <source>
        <dbReference type="Proteomes" id="UP000257109"/>
    </source>
</evidence>
<keyword evidence="6" id="KW-0547">Nucleotide-binding</keyword>
<evidence type="ECO:0000256" key="5">
    <source>
        <dbReference type="ARBA" id="ARBA00022737"/>
    </source>
</evidence>
<accession>A0A371FYB3</accession>
<feature type="transmembrane region" description="Helical" evidence="12">
    <location>
        <begin position="223"/>
        <end position="243"/>
    </location>
</feature>
<feature type="transmembrane region" description="Helical" evidence="12">
    <location>
        <begin position="871"/>
        <end position="898"/>
    </location>
</feature>
<evidence type="ECO:0000256" key="12">
    <source>
        <dbReference type="SAM" id="Phobius"/>
    </source>
</evidence>
<dbReference type="InterPro" id="IPR027417">
    <property type="entry name" value="P-loop_NTPase"/>
</dbReference>
<dbReference type="GO" id="GO:0005524">
    <property type="term" value="F:ATP binding"/>
    <property type="evidence" value="ECO:0007669"/>
    <property type="project" value="UniProtKB-KW"/>
</dbReference>
<dbReference type="InterPro" id="IPR039421">
    <property type="entry name" value="Type_1_exporter"/>
</dbReference>
<feature type="domain" description="ABC transporter" evidence="13">
    <location>
        <begin position="1092"/>
        <end position="1329"/>
    </location>
</feature>
<dbReference type="PROSITE" id="PS00211">
    <property type="entry name" value="ABC_TRANSPORTER_1"/>
    <property type="match status" value="2"/>
</dbReference>
<feature type="non-terminal residue" evidence="15">
    <location>
        <position position="1"/>
    </location>
</feature>
<dbReference type="CDD" id="cd03249">
    <property type="entry name" value="ABC_MTABC3_MDL1_MDL2"/>
    <property type="match status" value="2"/>
</dbReference>
<feature type="transmembrane region" description="Helical" evidence="12">
    <location>
        <begin position="304"/>
        <end position="325"/>
    </location>
</feature>
<evidence type="ECO:0000256" key="2">
    <source>
        <dbReference type="ARBA" id="ARBA00007577"/>
    </source>
</evidence>
<evidence type="ECO:0000256" key="4">
    <source>
        <dbReference type="ARBA" id="ARBA00022692"/>
    </source>
</evidence>
<sequence>YKLFPHTTNQRGFCDDKEHCILYVPFLFSEVFSSLDAAMAHNKDVPPSTSSQHHEGDIANQKVPFYMLFTFADRLDVALMTVGSICATANGWSQPLMTLILGKLINTFASTDPSNAIKEVSHHFDIMINCGFVQYAAAEVACWMVTGERQAARIRGLYLKTILKQDIAFFDTETTTGEVVGRMSGDTILIQDAMGEKVGKCIQLGSTFLGGFVIAFIRGWRLAVVLLACIPCVVVTGGVLSILMTKMSSRGQAAYAEAGNVVEQTVGAIRTVASFTGEKEAIEKYNIKLKVAYKTTVQQGMASGLGMGALLLIIFCTYALAMWYGSKLVVEKGYNGGTVINVIAALMTGGMSLGQTSPCLNAFASGQAAAYKMFETIKRKPKIDAYDTSGVVLENIDGRIELKDIHFRYPARPDVQIFSGFSLNVPSGTTAALVGQSGSGKSTVISLLERFYDPDAGEVLIDGVNLKSFQVRWIREQIGLVSQEPVLFATSIKENIGYGKEGATDEEITTAITLANAKKFIDKLPQGLETLAGQNGTQLSGGQKQRIAIARAILKNPRILLLDEATSALDAESERVVQEALEKVMSKRTTVVVAHRLTTIRNADTIAVVHQGKIVEEGTHDELIKDFDGAYSQLIRLQEGAKEAEGGPSSEAEKSSNSFNLDSQMATSSTQRASLLSSVSRGSSSRHSRSHSFALSHQSAAHESGEIADGDIENSKVVTKKPKKVSLKRLAYLNKPELPVLVFGSIAAIVHGIVFPLFGFLFSSAITMFFEPPEKQRKDSRFWSLLYVGLGLVTLVAIPLQNYFFGIAGGKLIERIRSLTFEKVVHQEISWFDDPANSSGAVGARLSTDASTVKSLVGDTLALIVQNISTITAGLVLAFTANWILAFIILAVSPLVLMQGVLQIKSLRGFSADAKVKYEEASQVANDAVGSIRTIASFCAESKVMDTYTKKCLEPVKQGVRLGLISGAGFGFSFLALYCTNAFCFYIGSVLVQHGKATFPEVFKVQSVLSPWDAPSLFDVSFDLVLTTKKSLQVFFCLTITAIGISQTSSLAPDTNKAKDSTASIFEILDSTPTIDSSSNEGRTLEAVAGDIELRSVSFNYPTRPHIQIFKELCLSIPAGKTVALVGESGSGKSTVISLLERFYNPDSGHILLDGVNIKELRLSWLRQQMGLVGQEPILFNESIRANIAYGKEVSATEEEIIAAAEAANAHKFISSLPDGYDTCVGERGTQLSGGQKQRIAIARAMLKDPKILLLDEATSALDAESERVVQEALDRVSVDRTTVVVAHRLTTIRGADIIAVVNNGVIAEKGRHDALMKITDGVYASLVALHSSAAAS</sequence>
<feature type="non-terminal residue" evidence="15">
    <location>
        <position position="1337"/>
    </location>
</feature>
<dbReference type="GO" id="GO:0010329">
    <property type="term" value="F:auxin efflux transmembrane transporter activity"/>
    <property type="evidence" value="ECO:0007669"/>
    <property type="project" value="UniProtKB-ARBA"/>
</dbReference>
<keyword evidence="5" id="KW-0677">Repeat</keyword>
<evidence type="ECO:0000256" key="9">
    <source>
        <dbReference type="ARBA" id="ARBA00023136"/>
    </source>
</evidence>
<evidence type="ECO:0000256" key="8">
    <source>
        <dbReference type="ARBA" id="ARBA00022989"/>
    </source>
</evidence>
<dbReference type="CDD" id="cd18577">
    <property type="entry name" value="ABC_6TM_Pgp_ABCB1_D1_like"/>
    <property type="match status" value="1"/>
</dbReference>
<evidence type="ECO:0000313" key="15">
    <source>
        <dbReference type="EMBL" id="RDX83230.1"/>
    </source>
</evidence>
<comment type="similarity">
    <text evidence="2">Belongs to the ABC transporter superfamily. ABCB family. Multidrug resistance exporter (TC 3.A.1.201) subfamily.</text>
</comment>
<keyword evidence="9 12" id="KW-0472">Membrane</keyword>
<dbReference type="FunFam" id="3.40.50.300:FF:000066">
    <property type="entry name" value="ABC transporter B family member 1"/>
    <property type="match status" value="2"/>
</dbReference>
<dbReference type="InterPro" id="IPR003593">
    <property type="entry name" value="AAA+_ATPase"/>
</dbReference>
<keyword evidence="4 12" id="KW-0812">Transmembrane</keyword>
<dbReference type="PROSITE" id="PS50893">
    <property type="entry name" value="ABC_TRANSPORTER_2"/>
    <property type="match status" value="2"/>
</dbReference>
<dbReference type="SMART" id="SM00382">
    <property type="entry name" value="AAA"/>
    <property type="match status" value="2"/>
</dbReference>
<feature type="domain" description="ABC transmembrane type-1" evidence="14">
    <location>
        <begin position="142"/>
        <end position="365"/>
    </location>
</feature>
<dbReference type="InterPro" id="IPR011527">
    <property type="entry name" value="ABC1_TM_dom"/>
</dbReference>
<dbReference type="Pfam" id="PF00005">
    <property type="entry name" value="ABC_tran"/>
    <property type="match status" value="2"/>
</dbReference>
<dbReference type="GO" id="GO:0140359">
    <property type="term" value="F:ABC-type transporter activity"/>
    <property type="evidence" value="ECO:0007669"/>
    <property type="project" value="InterPro"/>
</dbReference>